<feature type="non-terminal residue" evidence="1">
    <location>
        <position position="42"/>
    </location>
</feature>
<reference evidence="1" key="1">
    <citation type="submission" date="2021-06" db="EMBL/GenBank/DDBJ databases">
        <authorList>
            <person name="Kallberg Y."/>
            <person name="Tangrot J."/>
            <person name="Rosling A."/>
        </authorList>
    </citation>
    <scope>NUCLEOTIDE SEQUENCE</scope>
    <source>
        <strain evidence="1">IN212</strain>
    </source>
</reference>
<organism evidence="1 2">
    <name type="scientific">Racocetra fulgida</name>
    <dbReference type="NCBI Taxonomy" id="60492"/>
    <lineage>
        <taxon>Eukaryota</taxon>
        <taxon>Fungi</taxon>
        <taxon>Fungi incertae sedis</taxon>
        <taxon>Mucoromycota</taxon>
        <taxon>Glomeromycotina</taxon>
        <taxon>Glomeromycetes</taxon>
        <taxon>Diversisporales</taxon>
        <taxon>Gigasporaceae</taxon>
        <taxon>Racocetra</taxon>
    </lineage>
</organism>
<feature type="non-terminal residue" evidence="1">
    <location>
        <position position="1"/>
    </location>
</feature>
<name>A0A9N9JKN6_9GLOM</name>
<comment type="caution">
    <text evidence="1">The sequence shown here is derived from an EMBL/GenBank/DDBJ whole genome shotgun (WGS) entry which is preliminary data.</text>
</comment>
<dbReference type="AlphaFoldDB" id="A0A9N9JKN6"/>
<dbReference type="EMBL" id="CAJVPZ010057221">
    <property type="protein sequence ID" value="CAG8786616.1"/>
    <property type="molecule type" value="Genomic_DNA"/>
</dbReference>
<evidence type="ECO:0000313" key="1">
    <source>
        <dbReference type="EMBL" id="CAG8786616.1"/>
    </source>
</evidence>
<dbReference type="OrthoDB" id="567788at2759"/>
<gene>
    <name evidence="1" type="ORF">RFULGI_LOCUS16315</name>
</gene>
<keyword evidence="2" id="KW-1185">Reference proteome</keyword>
<evidence type="ECO:0000313" key="2">
    <source>
        <dbReference type="Proteomes" id="UP000789396"/>
    </source>
</evidence>
<proteinExistence type="predicted"/>
<protein>
    <submittedName>
        <fullName evidence="1">15892_t:CDS:1</fullName>
    </submittedName>
</protein>
<accession>A0A9N9JKN6</accession>
<dbReference type="Proteomes" id="UP000789396">
    <property type="component" value="Unassembled WGS sequence"/>
</dbReference>
<sequence length="42" mass="4863">TPVYIDRTTADKYIDICIDSINYLLLEGQQIALIDDPMRSFK</sequence>